<dbReference type="InterPro" id="IPR013969">
    <property type="entry name" value="Oligosacch_biosynth_Alg14"/>
</dbReference>
<comment type="similarity">
    <text evidence="2">Belongs to the ALG14 family.</text>
</comment>
<keyword evidence="7 8" id="KW-0472">Membrane</keyword>
<dbReference type="GO" id="GO:0004577">
    <property type="term" value="F:N-acetylglucosaminyldiphosphodolichol N-acetylglucosaminyltransferase activity"/>
    <property type="evidence" value="ECO:0007669"/>
    <property type="project" value="TreeGrafter"/>
</dbReference>
<evidence type="ECO:0000256" key="2">
    <source>
        <dbReference type="ARBA" id="ARBA00009731"/>
    </source>
</evidence>
<comment type="caution">
    <text evidence="9">The sequence shown here is derived from an EMBL/GenBank/DDBJ whole genome shotgun (WGS) entry which is preliminary data.</text>
</comment>
<sequence>MPTAPHRRDPTPRQILKQTAARIWFPPSAASTQMGLDDLAAACYALPVLVALFTVRFFYVLWRSGQPSSRPQAGGLRCLIVLGSGEYVLPVTRHIPYRELFDTVIWYIKTASKGGHTAEMMNIVTTLQKDRFAPRYYVAALTDNMSLQKAQVYEESLIQVEINYHVALN</sequence>
<dbReference type="Proteomes" id="UP000636709">
    <property type="component" value="Unassembled WGS sequence"/>
</dbReference>
<keyword evidence="5" id="KW-0256">Endoplasmic reticulum</keyword>
<keyword evidence="10" id="KW-1185">Reference proteome</keyword>
<evidence type="ECO:0000313" key="10">
    <source>
        <dbReference type="Proteomes" id="UP000636709"/>
    </source>
</evidence>
<gene>
    <name evidence="9" type="ORF">HU200_049799</name>
</gene>
<dbReference type="Pfam" id="PF08660">
    <property type="entry name" value="Alg14"/>
    <property type="match status" value="1"/>
</dbReference>
<dbReference type="EMBL" id="JACEFO010002227">
    <property type="protein sequence ID" value="KAF8672021.1"/>
    <property type="molecule type" value="Genomic_DNA"/>
</dbReference>
<organism evidence="9 10">
    <name type="scientific">Digitaria exilis</name>
    <dbReference type="NCBI Taxonomy" id="1010633"/>
    <lineage>
        <taxon>Eukaryota</taxon>
        <taxon>Viridiplantae</taxon>
        <taxon>Streptophyta</taxon>
        <taxon>Embryophyta</taxon>
        <taxon>Tracheophyta</taxon>
        <taxon>Spermatophyta</taxon>
        <taxon>Magnoliopsida</taxon>
        <taxon>Liliopsida</taxon>
        <taxon>Poales</taxon>
        <taxon>Poaceae</taxon>
        <taxon>PACMAD clade</taxon>
        <taxon>Panicoideae</taxon>
        <taxon>Panicodae</taxon>
        <taxon>Paniceae</taxon>
        <taxon>Anthephorinae</taxon>
        <taxon>Digitaria</taxon>
    </lineage>
</organism>
<comment type="subcellular location">
    <subcellularLocation>
        <location evidence="1">Endoplasmic reticulum membrane</location>
        <topology evidence="1">Single-pass membrane protein</topology>
    </subcellularLocation>
</comment>
<protein>
    <recommendedName>
        <fullName evidence="3">UDP-N-acetylglucosamine transferase subunit ALG14</fullName>
    </recommendedName>
</protein>
<evidence type="ECO:0000256" key="6">
    <source>
        <dbReference type="ARBA" id="ARBA00022989"/>
    </source>
</evidence>
<evidence type="ECO:0000256" key="8">
    <source>
        <dbReference type="SAM" id="Phobius"/>
    </source>
</evidence>
<feature type="transmembrane region" description="Helical" evidence="8">
    <location>
        <begin position="39"/>
        <end position="62"/>
    </location>
</feature>
<dbReference type="OrthoDB" id="17098at2759"/>
<dbReference type="PANTHER" id="PTHR12154:SF4">
    <property type="entry name" value="UDP-N-ACETYLGLUCOSAMINE TRANSFERASE SUBUNIT ALG14 HOMOLOG"/>
    <property type="match status" value="1"/>
</dbReference>
<accession>A0A835AVK5</accession>
<evidence type="ECO:0000256" key="7">
    <source>
        <dbReference type="ARBA" id="ARBA00023136"/>
    </source>
</evidence>
<dbReference type="AlphaFoldDB" id="A0A835AVK5"/>
<dbReference type="GO" id="GO:0006488">
    <property type="term" value="P:dolichol-linked oligosaccharide biosynthetic process"/>
    <property type="evidence" value="ECO:0007669"/>
    <property type="project" value="InterPro"/>
</dbReference>
<evidence type="ECO:0000256" key="1">
    <source>
        <dbReference type="ARBA" id="ARBA00004389"/>
    </source>
</evidence>
<evidence type="ECO:0000256" key="3">
    <source>
        <dbReference type="ARBA" id="ARBA00017467"/>
    </source>
</evidence>
<keyword evidence="6 8" id="KW-1133">Transmembrane helix</keyword>
<keyword evidence="4 8" id="KW-0812">Transmembrane</keyword>
<name>A0A835AVK5_9POAL</name>
<dbReference type="PANTHER" id="PTHR12154">
    <property type="entry name" value="GLYCOSYL TRANSFERASE-RELATED"/>
    <property type="match status" value="1"/>
</dbReference>
<proteinExistence type="inferred from homology"/>
<evidence type="ECO:0000256" key="5">
    <source>
        <dbReference type="ARBA" id="ARBA00022824"/>
    </source>
</evidence>
<evidence type="ECO:0000313" key="9">
    <source>
        <dbReference type="EMBL" id="KAF8672021.1"/>
    </source>
</evidence>
<reference evidence="9" key="1">
    <citation type="submission" date="2020-07" db="EMBL/GenBank/DDBJ databases">
        <title>Genome sequence and genetic diversity analysis of an under-domesticated orphan crop, white fonio (Digitaria exilis).</title>
        <authorList>
            <person name="Bennetzen J.L."/>
            <person name="Chen S."/>
            <person name="Ma X."/>
            <person name="Wang X."/>
            <person name="Yssel A.E.J."/>
            <person name="Chaluvadi S.R."/>
            <person name="Johnson M."/>
            <person name="Gangashetty P."/>
            <person name="Hamidou F."/>
            <person name="Sanogo M.D."/>
            <person name="Zwaenepoel A."/>
            <person name="Wallace J."/>
            <person name="Van De Peer Y."/>
            <person name="Van Deynze A."/>
        </authorList>
    </citation>
    <scope>NUCLEOTIDE SEQUENCE</scope>
    <source>
        <tissue evidence="9">Leaves</tissue>
    </source>
</reference>
<dbReference type="GO" id="GO:0043541">
    <property type="term" value="C:UDP-N-acetylglucosamine transferase complex"/>
    <property type="evidence" value="ECO:0007669"/>
    <property type="project" value="TreeGrafter"/>
</dbReference>
<evidence type="ECO:0000256" key="4">
    <source>
        <dbReference type="ARBA" id="ARBA00022692"/>
    </source>
</evidence>